<dbReference type="RefSeq" id="XP_013784233.1">
    <property type="nucleotide sequence ID" value="XM_013928779.2"/>
</dbReference>
<proteinExistence type="predicted"/>
<feature type="domain" description="Ubiquitin-like" evidence="3">
    <location>
        <begin position="11"/>
        <end position="81"/>
    </location>
</feature>
<dbReference type="CDD" id="cd14399">
    <property type="entry name" value="UBA_PLICs"/>
    <property type="match status" value="1"/>
</dbReference>
<accession>A0ABM1BL74</accession>
<keyword evidence="4" id="KW-1185">Reference proteome</keyword>
<dbReference type="SMART" id="SM00165">
    <property type="entry name" value="UBA"/>
    <property type="match status" value="1"/>
</dbReference>
<dbReference type="Gene3D" id="1.10.260.100">
    <property type="match status" value="2"/>
</dbReference>
<dbReference type="Gene3D" id="1.10.8.10">
    <property type="entry name" value="DNA helicase RuvA subunit, C-terminal domain"/>
    <property type="match status" value="1"/>
</dbReference>
<dbReference type="Proteomes" id="UP000694941">
    <property type="component" value="Unplaced"/>
</dbReference>
<dbReference type="SUPFAM" id="SSF54236">
    <property type="entry name" value="Ubiquitin-like"/>
    <property type="match status" value="1"/>
</dbReference>
<evidence type="ECO:0000313" key="4">
    <source>
        <dbReference type="Proteomes" id="UP000694941"/>
    </source>
</evidence>
<dbReference type="InterPro" id="IPR000626">
    <property type="entry name" value="Ubiquitin-like_dom"/>
</dbReference>
<dbReference type="Pfam" id="PF00627">
    <property type="entry name" value="UBA"/>
    <property type="match status" value="1"/>
</dbReference>
<evidence type="ECO:0000256" key="1">
    <source>
        <dbReference type="SAM" id="MobiDB-lite"/>
    </source>
</evidence>
<evidence type="ECO:0000313" key="5">
    <source>
        <dbReference type="RefSeq" id="XP_013784233.1"/>
    </source>
</evidence>
<dbReference type="PANTHER" id="PTHR10677:SF3">
    <property type="entry name" value="FI07626P-RELATED"/>
    <property type="match status" value="1"/>
</dbReference>
<evidence type="ECO:0000259" key="2">
    <source>
        <dbReference type="PROSITE" id="PS50030"/>
    </source>
</evidence>
<dbReference type="InterPro" id="IPR009060">
    <property type="entry name" value="UBA-like_sf"/>
</dbReference>
<dbReference type="PANTHER" id="PTHR10677">
    <property type="entry name" value="UBIQUILIN"/>
    <property type="match status" value="1"/>
</dbReference>
<dbReference type="InterPro" id="IPR006636">
    <property type="entry name" value="STI1_HS-bd"/>
</dbReference>
<evidence type="ECO:0000259" key="3">
    <source>
        <dbReference type="PROSITE" id="PS50053"/>
    </source>
</evidence>
<dbReference type="Pfam" id="PF00240">
    <property type="entry name" value="ubiquitin"/>
    <property type="match status" value="1"/>
</dbReference>
<dbReference type="Gene3D" id="3.10.20.90">
    <property type="entry name" value="Phosphatidylinositol 3-kinase Catalytic Subunit, Chain A, domain 1"/>
    <property type="match status" value="1"/>
</dbReference>
<dbReference type="InterPro" id="IPR015496">
    <property type="entry name" value="Ubiquilin"/>
</dbReference>
<dbReference type="CDD" id="cd01808">
    <property type="entry name" value="Ubl_PLICs"/>
    <property type="match status" value="1"/>
</dbReference>
<dbReference type="SMART" id="SM00213">
    <property type="entry name" value="UBQ"/>
    <property type="match status" value="1"/>
</dbReference>
<dbReference type="PRINTS" id="PR00348">
    <property type="entry name" value="UBIQUITIN"/>
</dbReference>
<dbReference type="GeneID" id="106468361"/>
<dbReference type="PROSITE" id="PS50030">
    <property type="entry name" value="UBA"/>
    <property type="match status" value="1"/>
</dbReference>
<sequence length="556" mass="60516">MAEEEETRKTISLVVKTAKEKKTVDIEEDASIKNLREKVSQSFNTPLEQVCLIFAGKILKDHETLGTHNIKDGLTIHLVVRSATRHQERQGGTGSQQSRADISATPFGLGSIGGLPGLAGLGLGSANFMDMQQRMQQEFLSNPDMMRQLMENPMVQSMMNNPEYMRQLITSNPQMQQLMERNPEISHMLNNPDLLRQTMEVVRNPAMLQELMRSQDRALSNLESVPGGYNALRRMYTDLQEPMLSAAQEQLGGNPFAALINNISEGQADSVQQGTENRDPLPNPWGSNGDTTTHTTTTTTSSTVSSTSGQNTAVGGAFFGSPGMQSLMQQLIENPQLMQNMMSAPYMQSTLQALSANPEMAQQIVANNPLLSGNPQLQEQVQNMMPIFLQQMQNPEIQSLMTNPQALRAIMEIQQGMEQLQQVAPGAFSVFPGSRPPNASTTTTTASNVTSTVTATTTAANVTNTAATTVNTSSTTASSSTGNSGQDPFSQFMSQMVSAMAQGGNNTQLPPEERYRTQLEQLTAMGFINRDANLQALIATFGDVNAAVERLLQSQQ</sequence>
<feature type="region of interest" description="Disordered" evidence="1">
    <location>
        <begin position="267"/>
        <end position="310"/>
    </location>
</feature>
<dbReference type="InterPro" id="IPR015940">
    <property type="entry name" value="UBA"/>
</dbReference>
<name>A0ABM1BL74_LIMPO</name>
<reference evidence="5" key="1">
    <citation type="submission" date="2025-08" db="UniProtKB">
        <authorList>
            <consortium name="RefSeq"/>
        </authorList>
    </citation>
    <scope>IDENTIFICATION</scope>
    <source>
        <tissue evidence="5">Muscle</tissue>
    </source>
</reference>
<dbReference type="Pfam" id="PF23195">
    <property type="entry name" value="UBQLN1"/>
    <property type="match status" value="1"/>
</dbReference>
<protein>
    <submittedName>
        <fullName evidence="5">Ubiquilin-1-like isoform X1</fullName>
    </submittedName>
</protein>
<feature type="domain" description="UBA" evidence="2">
    <location>
        <begin position="510"/>
        <end position="554"/>
    </location>
</feature>
<feature type="compositionally biased region" description="Low complexity" evidence="1">
    <location>
        <begin position="291"/>
        <end position="308"/>
    </location>
</feature>
<organism evidence="4 5">
    <name type="scientific">Limulus polyphemus</name>
    <name type="common">Atlantic horseshoe crab</name>
    <dbReference type="NCBI Taxonomy" id="6850"/>
    <lineage>
        <taxon>Eukaryota</taxon>
        <taxon>Metazoa</taxon>
        <taxon>Ecdysozoa</taxon>
        <taxon>Arthropoda</taxon>
        <taxon>Chelicerata</taxon>
        <taxon>Merostomata</taxon>
        <taxon>Xiphosura</taxon>
        <taxon>Limulidae</taxon>
        <taxon>Limulus</taxon>
    </lineage>
</organism>
<dbReference type="PROSITE" id="PS50053">
    <property type="entry name" value="UBIQUITIN_2"/>
    <property type="match status" value="1"/>
</dbReference>
<dbReference type="InterPro" id="IPR029071">
    <property type="entry name" value="Ubiquitin-like_domsf"/>
</dbReference>
<dbReference type="SUPFAM" id="SSF46934">
    <property type="entry name" value="UBA-like"/>
    <property type="match status" value="1"/>
</dbReference>
<gene>
    <name evidence="5" type="primary">LOC106468361</name>
</gene>
<dbReference type="InterPro" id="IPR019956">
    <property type="entry name" value="Ubiquitin_dom"/>
</dbReference>
<dbReference type="SMART" id="SM00727">
    <property type="entry name" value="STI1"/>
    <property type="match status" value="4"/>
</dbReference>